<keyword evidence="2" id="KW-1185">Reference proteome</keyword>
<dbReference type="Proteomes" id="UP001195483">
    <property type="component" value="Unassembled WGS sequence"/>
</dbReference>
<evidence type="ECO:0000313" key="2">
    <source>
        <dbReference type="Proteomes" id="UP001195483"/>
    </source>
</evidence>
<feature type="non-terminal residue" evidence="1">
    <location>
        <position position="73"/>
    </location>
</feature>
<dbReference type="AlphaFoldDB" id="A0AAE0VTQ2"/>
<reference evidence="1" key="3">
    <citation type="submission" date="2023-05" db="EMBL/GenBank/DDBJ databases">
        <authorList>
            <person name="Smith C.H."/>
        </authorList>
    </citation>
    <scope>NUCLEOTIDE SEQUENCE</scope>
    <source>
        <strain evidence="1">CHS0354</strain>
        <tissue evidence="1">Mantle</tissue>
    </source>
</reference>
<comment type="caution">
    <text evidence="1">The sequence shown here is derived from an EMBL/GenBank/DDBJ whole genome shotgun (WGS) entry which is preliminary data.</text>
</comment>
<sequence>VMEFCNLLPMFTPIATFSDKSYQPNGGKAGIFLGCLPDGFKFAVQDCYSGVQIKHLQKGGIFGNDPSNYFVVR</sequence>
<accession>A0AAE0VTQ2</accession>
<protein>
    <submittedName>
        <fullName evidence="1">Uncharacterized protein</fullName>
    </submittedName>
</protein>
<reference evidence="1" key="1">
    <citation type="journal article" date="2021" name="Genome Biol. Evol.">
        <title>A High-Quality Reference Genome for a Parasitic Bivalve with Doubly Uniparental Inheritance (Bivalvia: Unionida).</title>
        <authorList>
            <person name="Smith C.H."/>
        </authorList>
    </citation>
    <scope>NUCLEOTIDE SEQUENCE</scope>
    <source>
        <strain evidence="1">CHS0354</strain>
    </source>
</reference>
<organism evidence="1 2">
    <name type="scientific">Potamilus streckersoni</name>
    <dbReference type="NCBI Taxonomy" id="2493646"/>
    <lineage>
        <taxon>Eukaryota</taxon>
        <taxon>Metazoa</taxon>
        <taxon>Spiralia</taxon>
        <taxon>Lophotrochozoa</taxon>
        <taxon>Mollusca</taxon>
        <taxon>Bivalvia</taxon>
        <taxon>Autobranchia</taxon>
        <taxon>Heteroconchia</taxon>
        <taxon>Palaeoheterodonta</taxon>
        <taxon>Unionida</taxon>
        <taxon>Unionoidea</taxon>
        <taxon>Unionidae</taxon>
        <taxon>Ambleminae</taxon>
        <taxon>Lampsilini</taxon>
        <taxon>Potamilus</taxon>
    </lineage>
</organism>
<dbReference type="EMBL" id="JAEAOA010001293">
    <property type="protein sequence ID" value="KAK3589784.1"/>
    <property type="molecule type" value="Genomic_DNA"/>
</dbReference>
<feature type="non-terminal residue" evidence="1">
    <location>
        <position position="1"/>
    </location>
</feature>
<reference evidence="1" key="2">
    <citation type="journal article" date="2021" name="Genome Biol. Evol.">
        <title>Developing a high-quality reference genome for a parasitic bivalve with doubly uniparental inheritance (Bivalvia: Unionida).</title>
        <authorList>
            <person name="Smith C.H."/>
        </authorList>
    </citation>
    <scope>NUCLEOTIDE SEQUENCE</scope>
    <source>
        <strain evidence="1">CHS0354</strain>
        <tissue evidence="1">Mantle</tissue>
    </source>
</reference>
<gene>
    <name evidence="1" type="ORF">CHS0354_021119</name>
</gene>
<name>A0AAE0VTQ2_9BIVA</name>
<evidence type="ECO:0000313" key="1">
    <source>
        <dbReference type="EMBL" id="KAK3589784.1"/>
    </source>
</evidence>
<proteinExistence type="predicted"/>